<dbReference type="EMBL" id="GDHC01015379">
    <property type="protein sequence ID" value="JAQ03250.1"/>
    <property type="molecule type" value="Transcribed_RNA"/>
</dbReference>
<proteinExistence type="predicted"/>
<evidence type="ECO:0000313" key="1">
    <source>
        <dbReference type="EMBL" id="JAQ03250.1"/>
    </source>
</evidence>
<feature type="non-terminal residue" evidence="1">
    <location>
        <position position="1"/>
    </location>
</feature>
<reference evidence="1" key="1">
    <citation type="journal article" date="2016" name="Gigascience">
        <title>De novo construction of an expanded transcriptome assembly for the western tarnished plant bug, Lygus hesperus.</title>
        <authorList>
            <person name="Tassone E.E."/>
            <person name="Geib S.M."/>
            <person name="Hall B."/>
            <person name="Fabrick J.A."/>
            <person name="Brent C.S."/>
            <person name="Hull J.J."/>
        </authorList>
    </citation>
    <scope>NUCLEOTIDE SEQUENCE</scope>
</reference>
<name>A0A146L9B7_LYGHE</name>
<protein>
    <submittedName>
        <fullName evidence="1">Uncharacterized protein</fullName>
    </submittedName>
</protein>
<accession>A0A146L9B7</accession>
<organism evidence="1">
    <name type="scientific">Lygus hesperus</name>
    <name type="common">Western plant bug</name>
    <dbReference type="NCBI Taxonomy" id="30085"/>
    <lineage>
        <taxon>Eukaryota</taxon>
        <taxon>Metazoa</taxon>
        <taxon>Ecdysozoa</taxon>
        <taxon>Arthropoda</taxon>
        <taxon>Hexapoda</taxon>
        <taxon>Insecta</taxon>
        <taxon>Pterygota</taxon>
        <taxon>Neoptera</taxon>
        <taxon>Paraneoptera</taxon>
        <taxon>Hemiptera</taxon>
        <taxon>Heteroptera</taxon>
        <taxon>Panheteroptera</taxon>
        <taxon>Cimicomorpha</taxon>
        <taxon>Miridae</taxon>
        <taxon>Mirini</taxon>
        <taxon>Lygus</taxon>
    </lineage>
</organism>
<sequence>THTHTCRELSYHTDIREKLGQARKVDHMESLVRDVRAAQLQTVEDGATQADGIVEPLAPHHYGVLANLYAHHSPWYHRYQKQRWHSGSADITTAGALQSDG</sequence>
<dbReference type="AlphaFoldDB" id="A0A146L9B7"/>
<gene>
    <name evidence="1" type="ORF">g.19774</name>
</gene>